<reference evidence="3" key="2">
    <citation type="submission" date="2018-03" db="EMBL/GenBank/DDBJ databases">
        <title>The Triticum urartu genome reveals the dynamic nature of wheat genome evolution.</title>
        <authorList>
            <person name="Ling H."/>
            <person name="Ma B."/>
            <person name="Shi X."/>
            <person name="Liu H."/>
            <person name="Dong L."/>
            <person name="Sun H."/>
            <person name="Cao Y."/>
            <person name="Gao Q."/>
            <person name="Zheng S."/>
            <person name="Li Y."/>
            <person name="Yu Y."/>
            <person name="Du H."/>
            <person name="Qi M."/>
            <person name="Li Y."/>
            <person name="Yu H."/>
            <person name="Cui Y."/>
            <person name="Wang N."/>
            <person name="Chen C."/>
            <person name="Wu H."/>
            <person name="Zhao Y."/>
            <person name="Zhang J."/>
            <person name="Li Y."/>
            <person name="Zhou W."/>
            <person name="Zhang B."/>
            <person name="Hu W."/>
            <person name="Eijk M."/>
            <person name="Tang J."/>
            <person name="Witsenboer H."/>
            <person name="Zhao S."/>
            <person name="Li Z."/>
            <person name="Zhang A."/>
            <person name="Wang D."/>
            <person name="Liang C."/>
        </authorList>
    </citation>
    <scope>NUCLEOTIDE SEQUENCE [LARGE SCALE GENOMIC DNA]</scope>
    <source>
        <strain evidence="3">cv. G1812</strain>
    </source>
</reference>
<name>A0A8R7PV31_TRIUA</name>
<dbReference type="Proteomes" id="UP000015106">
    <property type="component" value="Chromosome 3"/>
</dbReference>
<dbReference type="AlphaFoldDB" id="A0A8R7PV31"/>
<dbReference type="InterPro" id="IPR037690">
    <property type="entry name" value="FAM204A"/>
</dbReference>
<proteinExistence type="predicted"/>
<keyword evidence="2" id="KW-1133">Transmembrane helix</keyword>
<organism evidence="3 4">
    <name type="scientific">Triticum urartu</name>
    <name type="common">Red wild einkorn</name>
    <name type="synonym">Crithodium urartu</name>
    <dbReference type="NCBI Taxonomy" id="4572"/>
    <lineage>
        <taxon>Eukaryota</taxon>
        <taxon>Viridiplantae</taxon>
        <taxon>Streptophyta</taxon>
        <taxon>Embryophyta</taxon>
        <taxon>Tracheophyta</taxon>
        <taxon>Spermatophyta</taxon>
        <taxon>Magnoliopsida</taxon>
        <taxon>Liliopsida</taxon>
        <taxon>Poales</taxon>
        <taxon>Poaceae</taxon>
        <taxon>BOP clade</taxon>
        <taxon>Pooideae</taxon>
        <taxon>Triticodae</taxon>
        <taxon>Triticeae</taxon>
        <taxon>Triticinae</taxon>
        <taxon>Triticum</taxon>
    </lineage>
</organism>
<feature type="transmembrane region" description="Helical" evidence="2">
    <location>
        <begin position="68"/>
        <end position="86"/>
    </location>
</feature>
<keyword evidence="2" id="KW-0812">Transmembrane</keyword>
<keyword evidence="4" id="KW-1185">Reference proteome</keyword>
<dbReference type="Gramene" id="TuG1812G0300003088.01.T02">
    <property type="protein sequence ID" value="TuG1812G0300003088.01.T02"/>
    <property type="gene ID" value="TuG1812G0300003088.01"/>
</dbReference>
<evidence type="ECO:0000256" key="1">
    <source>
        <dbReference type="SAM" id="MobiDB-lite"/>
    </source>
</evidence>
<accession>A0A8R7PV31</accession>
<dbReference type="PANTHER" id="PTHR14386">
    <property type="entry name" value="PROTEIN FAM204A"/>
    <property type="match status" value="1"/>
</dbReference>
<reference evidence="3" key="3">
    <citation type="submission" date="2022-06" db="UniProtKB">
        <authorList>
            <consortium name="EnsemblPlants"/>
        </authorList>
    </citation>
    <scope>IDENTIFICATION</scope>
</reference>
<protein>
    <submittedName>
        <fullName evidence="3">Uncharacterized protein</fullName>
    </submittedName>
</protein>
<sequence>MGCGGGGDADEGNEAKGKEDALASSRLLDPEFKPSKLSQDQLDKFKELHKKRLQIKEKTKSKGKPKGISLYVSVITLCSVSFSFLFCRRYLSYLFIVFEICRKNWGEYKCSQ</sequence>
<feature type="region of interest" description="Disordered" evidence="1">
    <location>
        <begin position="1"/>
        <end position="28"/>
    </location>
</feature>
<evidence type="ECO:0000256" key="2">
    <source>
        <dbReference type="SAM" id="Phobius"/>
    </source>
</evidence>
<evidence type="ECO:0000313" key="4">
    <source>
        <dbReference type="Proteomes" id="UP000015106"/>
    </source>
</evidence>
<keyword evidence="2" id="KW-0472">Membrane</keyword>
<evidence type="ECO:0000313" key="3">
    <source>
        <dbReference type="EnsemblPlants" id="TuG1812G0300003088.01.T02"/>
    </source>
</evidence>
<reference evidence="4" key="1">
    <citation type="journal article" date="2013" name="Nature">
        <title>Draft genome of the wheat A-genome progenitor Triticum urartu.</title>
        <authorList>
            <person name="Ling H.Q."/>
            <person name="Zhao S."/>
            <person name="Liu D."/>
            <person name="Wang J."/>
            <person name="Sun H."/>
            <person name="Zhang C."/>
            <person name="Fan H."/>
            <person name="Li D."/>
            <person name="Dong L."/>
            <person name="Tao Y."/>
            <person name="Gao C."/>
            <person name="Wu H."/>
            <person name="Li Y."/>
            <person name="Cui Y."/>
            <person name="Guo X."/>
            <person name="Zheng S."/>
            <person name="Wang B."/>
            <person name="Yu K."/>
            <person name="Liang Q."/>
            <person name="Yang W."/>
            <person name="Lou X."/>
            <person name="Chen J."/>
            <person name="Feng M."/>
            <person name="Jian J."/>
            <person name="Zhang X."/>
            <person name="Luo G."/>
            <person name="Jiang Y."/>
            <person name="Liu J."/>
            <person name="Wang Z."/>
            <person name="Sha Y."/>
            <person name="Zhang B."/>
            <person name="Wu H."/>
            <person name="Tang D."/>
            <person name="Shen Q."/>
            <person name="Xue P."/>
            <person name="Zou S."/>
            <person name="Wang X."/>
            <person name="Liu X."/>
            <person name="Wang F."/>
            <person name="Yang Y."/>
            <person name="An X."/>
            <person name="Dong Z."/>
            <person name="Zhang K."/>
            <person name="Zhang X."/>
            <person name="Luo M.C."/>
            <person name="Dvorak J."/>
            <person name="Tong Y."/>
            <person name="Wang J."/>
            <person name="Yang H."/>
            <person name="Li Z."/>
            <person name="Wang D."/>
            <person name="Zhang A."/>
            <person name="Wang J."/>
        </authorList>
    </citation>
    <scope>NUCLEOTIDE SEQUENCE</scope>
    <source>
        <strain evidence="4">cv. G1812</strain>
    </source>
</reference>
<dbReference type="PANTHER" id="PTHR14386:SF2">
    <property type="entry name" value="PROTEIN FAM204A"/>
    <property type="match status" value="1"/>
</dbReference>
<dbReference type="EnsemblPlants" id="TuG1812G0300003088.01.T02">
    <property type="protein sequence ID" value="TuG1812G0300003088.01.T02"/>
    <property type="gene ID" value="TuG1812G0300003088.01"/>
</dbReference>